<dbReference type="Gene3D" id="3.20.20.60">
    <property type="entry name" value="Phosphoenolpyruvate-binding domains"/>
    <property type="match status" value="1"/>
</dbReference>
<evidence type="ECO:0000313" key="3">
    <source>
        <dbReference type="EMBL" id="MBB6098634.1"/>
    </source>
</evidence>
<keyword evidence="2" id="KW-0479">Metal-binding</keyword>
<dbReference type="Proteomes" id="UP000569951">
    <property type="component" value="Unassembled WGS sequence"/>
</dbReference>
<proteinExistence type="predicted"/>
<dbReference type="Pfam" id="PF15617">
    <property type="entry name" value="C-C_Bond_Lyase"/>
    <property type="match status" value="1"/>
</dbReference>
<accession>A0A841I0X9</accession>
<sequence>MRHVRLGASLYVPATRPDLIEIGSGHKFPLRSVILCTEDSVLERDLEFALDNLAYALPRLEPTPMLRFVRVRSPEVLRVLLAQEGIGNIDGFVLPKVTAHNLYAYAALLGPEHAHALMPTLETREVFDPQHLRELRELLLEDGLRERILSLRIGGNDLLNLLGLRRVRGRTVYETPLAPVITQLLTAFKPYGFNLSAPVYDFTQDPQTLARETALDLEHGLLGKTAIHPDQVGVIEAAYRVDPGDLEMARRILEDGAAAVFRVGDAMCEPATHRRWAETILARAEVYGILEGQPVC</sequence>
<dbReference type="InterPro" id="IPR040442">
    <property type="entry name" value="Pyrv_kinase-like_dom_sf"/>
</dbReference>
<dbReference type="InterPro" id="IPR015813">
    <property type="entry name" value="Pyrv/PenolPyrv_kinase-like_dom"/>
</dbReference>
<dbReference type="GO" id="GO:0016829">
    <property type="term" value="F:lyase activity"/>
    <property type="evidence" value="ECO:0007669"/>
    <property type="project" value="UniProtKB-KW"/>
</dbReference>
<dbReference type="InterPro" id="IPR011206">
    <property type="entry name" value="Citrate_lyase_beta/mcl1/mcl2"/>
</dbReference>
<name>A0A841I0X9_9DEIO</name>
<comment type="caution">
    <text evidence="3">The sequence shown here is derived from an EMBL/GenBank/DDBJ whole genome shotgun (WGS) entry which is preliminary data.</text>
</comment>
<dbReference type="InterPro" id="IPR040186">
    <property type="entry name" value="Citramalyl-CoA_lyase"/>
</dbReference>
<keyword evidence="4" id="KW-1185">Reference proteome</keyword>
<dbReference type="GO" id="GO:0046872">
    <property type="term" value="F:metal ion binding"/>
    <property type="evidence" value="ECO:0007669"/>
    <property type="project" value="UniProtKB-KW"/>
</dbReference>
<reference evidence="3 4" key="1">
    <citation type="submission" date="2020-08" db="EMBL/GenBank/DDBJ databases">
        <title>Genomic Encyclopedia of Type Strains, Phase IV (KMG-IV): sequencing the most valuable type-strain genomes for metagenomic binning, comparative biology and taxonomic classification.</title>
        <authorList>
            <person name="Goeker M."/>
        </authorList>
    </citation>
    <scope>NUCLEOTIDE SEQUENCE [LARGE SCALE GENOMIC DNA]</scope>
    <source>
        <strain evidence="3 4">DSM 21458</strain>
    </source>
</reference>
<dbReference type="RefSeq" id="WP_183987260.1">
    <property type="nucleotide sequence ID" value="NZ_JACHHG010000007.1"/>
</dbReference>
<keyword evidence="3" id="KW-0456">Lyase</keyword>
<protein>
    <submittedName>
        <fullName evidence="3">Citrate lyase beta subunit</fullName>
    </submittedName>
</protein>
<dbReference type="InterPro" id="IPR039480">
    <property type="entry name" value="C-C_Bond_Lyase-like"/>
</dbReference>
<dbReference type="SUPFAM" id="SSF51621">
    <property type="entry name" value="Phosphoenolpyruvate/pyruvate domain"/>
    <property type="match status" value="1"/>
</dbReference>
<organism evidence="3 4">
    <name type="scientific">Deinobacterium chartae</name>
    <dbReference type="NCBI Taxonomy" id="521158"/>
    <lineage>
        <taxon>Bacteria</taxon>
        <taxon>Thermotogati</taxon>
        <taxon>Deinococcota</taxon>
        <taxon>Deinococci</taxon>
        <taxon>Deinococcales</taxon>
        <taxon>Deinococcaceae</taxon>
        <taxon>Deinobacterium</taxon>
    </lineage>
</organism>
<evidence type="ECO:0000313" key="4">
    <source>
        <dbReference type="Proteomes" id="UP000569951"/>
    </source>
</evidence>
<dbReference type="EMBL" id="JACHHG010000007">
    <property type="protein sequence ID" value="MBB6098634.1"/>
    <property type="molecule type" value="Genomic_DNA"/>
</dbReference>
<evidence type="ECO:0000256" key="1">
    <source>
        <dbReference type="ARBA" id="ARBA00022842"/>
    </source>
</evidence>
<gene>
    <name evidence="3" type="ORF">HNR42_002069</name>
</gene>
<dbReference type="PANTHER" id="PTHR11105:SF0">
    <property type="entry name" value="CITRAMALYL-COA LYASE, MITOCHONDRIAL"/>
    <property type="match status" value="1"/>
</dbReference>
<dbReference type="PIRSF" id="PIRSF015582">
    <property type="entry name" value="Cit_lyase_B"/>
    <property type="match status" value="1"/>
</dbReference>
<evidence type="ECO:0000256" key="2">
    <source>
        <dbReference type="PIRSR" id="PIRSR015582-2"/>
    </source>
</evidence>
<dbReference type="PANTHER" id="PTHR11105">
    <property type="entry name" value="CITRATE LYASE SUBUNIT BETA-RELATED"/>
    <property type="match status" value="1"/>
</dbReference>
<keyword evidence="1 2" id="KW-0460">Magnesium</keyword>
<feature type="binding site" evidence="2">
    <location>
        <position position="157"/>
    </location>
    <ligand>
        <name>Mg(2+)</name>
        <dbReference type="ChEBI" id="CHEBI:18420"/>
    </ligand>
</feature>
<dbReference type="AlphaFoldDB" id="A0A841I0X9"/>